<comment type="caution">
    <text evidence="1">The sequence shown here is derived from an EMBL/GenBank/DDBJ whole genome shotgun (WGS) entry which is preliminary data.</text>
</comment>
<dbReference type="Gene3D" id="2.20.25.10">
    <property type="match status" value="1"/>
</dbReference>
<dbReference type="EMBL" id="AGZR01000009">
    <property type="protein sequence ID" value="EPD32103.1"/>
    <property type="molecule type" value="Genomic_DNA"/>
</dbReference>
<proteinExistence type="predicted"/>
<keyword evidence="2" id="KW-1185">Reference proteome</keyword>
<evidence type="ECO:0000313" key="1">
    <source>
        <dbReference type="EMBL" id="EPD32103.1"/>
    </source>
</evidence>
<reference evidence="1 2" key="1">
    <citation type="submission" date="2013-04" db="EMBL/GenBank/DDBJ databases">
        <title>The Genome Sequence of Propionimicrobium lymphophilum ACS-093-V-SCH5.</title>
        <authorList>
            <consortium name="The Broad Institute Genomics Platform"/>
            <person name="Earl A."/>
            <person name="Ward D."/>
            <person name="Feldgarden M."/>
            <person name="Gevers D."/>
            <person name="Saerens B."/>
            <person name="Vaneechoutte M."/>
            <person name="Walker B."/>
            <person name="Young S."/>
            <person name="Zeng Q."/>
            <person name="Gargeya S."/>
            <person name="Fitzgerald M."/>
            <person name="Haas B."/>
            <person name="Abouelleil A."/>
            <person name="Allen A.W."/>
            <person name="Alvarado L."/>
            <person name="Arachchi H.M."/>
            <person name="Berlin A.M."/>
            <person name="Chapman S.B."/>
            <person name="Gainer-Dewar J."/>
            <person name="Goldberg J."/>
            <person name="Griggs A."/>
            <person name="Gujja S."/>
            <person name="Hansen M."/>
            <person name="Howarth C."/>
            <person name="Imamovic A."/>
            <person name="Ireland A."/>
            <person name="Larimer J."/>
            <person name="McCowan C."/>
            <person name="Murphy C."/>
            <person name="Pearson M."/>
            <person name="Poon T.W."/>
            <person name="Priest M."/>
            <person name="Roberts A."/>
            <person name="Saif S."/>
            <person name="Shea T."/>
            <person name="Sisk P."/>
            <person name="Sykes S."/>
            <person name="Wortman J."/>
            <person name="Nusbaum C."/>
            <person name="Birren B."/>
        </authorList>
    </citation>
    <scope>NUCLEOTIDE SEQUENCE [LARGE SCALE GENOMIC DNA]</scope>
    <source>
        <strain evidence="1 2">ACS-093-V-SCH5</strain>
    </source>
</reference>
<dbReference type="OrthoDB" id="9812205at2"/>
<dbReference type="HOGENOM" id="CLU_155659_4_1_11"/>
<dbReference type="InterPro" id="IPR005651">
    <property type="entry name" value="Trm112-like"/>
</dbReference>
<dbReference type="STRING" id="883161.HMPREF9306_01667"/>
<dbReference type="SUPFAM" id="SSF158997">
    <property type="entry name" value="Trm112p-like"/>
    <property type="match status" value="1"/>
</dbReference>
<dbReference type="Pfam" id="PF03966">
    <property type="entry name" value="Trm112p"/>
    <property type="match status" value="1"/>
</dbReference>
<protein>
    <submittedName>
        <fullName evidence="1">Uncharacterized protein</fullName>
    </submittedName>
</protein>
<dbReference type="Proteomes" id="UP000014417">
    <property type="component" value="Unassembled WGS sequence"/>
</dbReference>
<name>S2VX75_9ACTN</name>
<gene>
    <name evidence="1" type="ORF">HMPREF9306_01667</name>
</gene>
<dbReference type="AlphaFoldDB" id="S2VX75"/>
<sequence>MEEITLSSEFMDVAACPKCHSGLAIDYDNSELVCINDDCGLCYPIKNQIPVLLVEEARKKND</sequence>
<accession>S2VX75</accession>
<organism evidence="1 2">
    <name type="scientific">Propionimicrobium lymphophilum ACS-093-V-SCH5</name>
    <dbReference type="NCBI Taxonomy" id="883161"/>
    <lineage>
        <taxon>Bacteria</taxon>
        <taxon>Bacillati</taxon>
        <taxon>Actinomycetota</taxon>
        <taxon>Actinomycetes</taxon>
        <taxon>Propionibacteriales</taxon>
        <taxon>Propionibacteriaceae</taxon>
        <taxon>Propionimicrobium</taxon>
    </lineage>
</organism>
<evidence type="ECO:0000313" key="2">
    <source>
        <dbReference type="Proteomes" id="UP000014417"/>
    </source>
</evidence>
<dbReference type="RefSeq" id="WP_016456478.1">
    <property type="nucleotide sequence ID" value="NZ_KE150269.1"/>
</dbReference>